<dbReference type="PRINTS" id="PR00420">
    <property type="entry name" value="RNGMNOXGNASE"/>
</dbReference>
<accession>A0A438MX50</accession>
<dbReference type="PANTHER" id="PTHR43476">
    <property type="entry name" value="3-(3-HYDROXY-PHENYL)PROPIONATE/3-HYDROXYCINNAMIC ACID HYDROXYLASE"/>
    <property type="match status" value="1"/>
</dbReference>
<evidence type="ECO:0000313" key="5">
    <source>
        <dbReference type="EMBL" id="RVX68292.1"/>
    </source>
</evidence>
<keyword evidence="1" id="KW-0285">Flavoprotein</keyword>
<proteinExistence type="predicted"/>
<keyword evidence="3" id="KW-0560">Oxidoreductase</keyword>
<evidence type="ECO:0000256" key="2">
    <source>
        <dbReference type="ARBA" id="ARBA00022827"/>
    </source>
</evidence>
<dbReference type="GO" id="GO:0008688">
    <property type="term" value="F:3-(3-hydroxyphenyl)propionate hydroxylase activity"/>
    <property type="evidence" value="ECO:0007669"/>
    <property type="project" value="TreeGrafter"/>
</dbReference>
<dbReference type="InterPro" id="IPR002938">
    <property type="entry name" value="FAD-bd"/>
</dbReference>
<dbReference type="InterPro" id="IPR050631">
    <property type="entry name" value="PheA/TfdB_FAD_monoxygenase"/>
</dbReference>
<evidence type="ECO:0000256" key="3">
    <source>
        <dbReference type="ARBA" id="ARBA00023002"/>
    </source>
</evidence>
<dbReference type="EMBL" id="NAJM01000039">
    <property type="protein sequence ID" value="RVX68292.1"/>
    <property type="molecule type" value="Genomic_DNA"/>
</dbReference>
<dbReference type="InterPro" id="IPR036188">
    <property type="entry name" value="FAD/NAD-bd_sf"/>
</dbReference>
<dbReference type="OrthoDB" id="10016252at2759"/>
<dbReference type="GO" id="GO:0019622">
    <property type="term" value="P:3-(3-hydroxy)phenylpropionate catabolic process"/>
    <property type="evidence" value="ECO:0007669"/>
    <property type="project" value="TreeGrafter"/>
</dbReference>
<organism evidence="5 6">
    <name type="scientific">Exophiala mesophila</name>
    <name type="common">Black yeast-like fungus</name>
    <dbReference type="NCBI Taxonomy" id="212818"/>
    <lineage>
        <taxon>Eukaryota</taxon>
        <taxon>Fungi</taxon>
        <taxon>Dikarya</taxon>
        <taxon>Ascomycota</taxon>
        <taxon>Pezizomycotina</taxon>
        <taxon>Eurotiomycetes</taxon>
        <taxon>Chaetothyriomycetidae</taxon>
        <taxon>Chaetothyriales</taxon>
        <taxon>Herpotrichiellaceae</taxon>
        <taxon>Exophiala</taxon>
    </lineage>
</organism>
<reference evidence="5 6" key="1">
    <citation type="submission" date="2017-03" db="EMBL/GenBank/DDBJ databases">
        <title>Genomes of endolithic fungi from Antarctica.</title>
        <authorList>
            <person name="Coleine C."/>
            <person name="Masonjones S."/>
            <person name="Stajich J.E."/>
        </authorList>
    </citation>
    <scope>NUCLEOTIDE SEQUENCE [LARGE SCALE GENOMIC DNA]</scope>
    <source>
        <strain evidence="5 6">CCFEE 6314</strain>
    </source>
</reference>
<dbReference type="SUPFAM" id="SSF51905">
    <property type="entry name" value="FAD/NAD(P)-binding domain"/>
    <property type="match status" value="1"/>
</dbReference>
<keyword evidence="2" id="KW-0274">FAD</keyword>
<gene>
    <name evidence="5" type="ORF">B0A52_07295</name>
</gene>
<dbReference type="PANTHER" id="PTHR43476:SF3">
    <property type="entry name" value="FAD-BINDING MONOOXYGENASE"/>
    <property type="match status" value="1"/>
</dbReference>
<dbReference type="GO" id="GO:0071949">
    <property type="term" value="F:FAD binding"/>
    <property type="evidence" value="ECO:0007669"/>
    <property type="project" value="InterPro"/>
</dbReference>
<protein>
    <recommendedName>
        <fullName evidence="4">FAD-binding domain-containing protein</fullName>
    </recommendedName>
</protein>
<sequence>MADRDRDADLIEQTDVIICGGGPTGALLSAYLGRMEIPNILIEKENDIVTDPRGIALDEDGIRTLQSLGLYDKIYTDIGACVGWLFFISGRDGLRTTPFAKIDTSTSYGSSGHVGAIAHKQPVLEKWIRTAASQCSKSQLRWGCTVNAIEEDDESVRVEYLDTNGEKKRVQGKFLVGADGKTGYVRKNYLEPRGIKLESVPGYAYQETWVATNYHMTLPTPQSHPDFPLWKLGYTPEQVFDAFFPVNFRFIGNPTRPAVCGTFGRRSERLWRFEFVVQDGEDPQTMASYDESTKIIFPYLTHPGHLYGLKDPVQYPPDCIEILRSRPFSFSARSCNRWNLGRVILCGDSAHVMPPFGGQGIASGFRDVTGISWRLRLACQPNLKLNYQALFDGWCQERKQSLDISIATTVANGSLTTARNPFKIFCRDWTLWLIQMIPSVRRQLELGSRGTALPQYTWSPGMNAFLPDLGGGLFFPQVYCRAISGPSGEANGQVLFTDDVIYAGPWTSVLQLVVLVDRVEDIPGIEAELTKVDLSMLTHGELRAENHCFLVHDPNASLSGELENQLIKSRTRERVFRIATGSEFAKSKLCIDRPDPHGYDMFRIRDALKRRRFVVLRTDRFIALSTDSVLDLVKGCDRLFQMLGYGGDKRTGGSVSPSL</sequence>
<evidence type="ECO:0000313" key="6">
    <source>
        <dbReference type="Proteomes" id="UP000288859"/>
    </source>
</evidence>
<dbReference type="AlphaFoldDB" id="A0A438MX50"/>
<evidence type="ECO:0000259" key="4">
    <source>
        <dbReference type="Pfam" id="PF01494"/>
    </source>
</evidence>
<dbReference type="Proteomes" id="UP000288859">
    <property type="component" value="Unassembled WGS sequence"/>
</dbReference>
<name>A0A438MX50_EXOME</name>
<evidence type="ECO:0000256" key="1">
    <source>
        <dbReference type="ARBA" id="ARBA00022630"/>
    </source>
</evidence>
<comment type="caution">
    <text evidence="5">The sequence shown here is derived from an EMBL/GenBank/DDBJ whole genome shotgun (WGS) entry which is preliminary data.</text>
</comment>
<dbReference type="Gene3D" id="3.50.50.60">
    <property type="entry name" value="FAD/NAD(P)-binding domain"/>
    <property type="match status" value="2"/>
</dbReference>
<feature type="domain" description="FAD-binding" evidence="4">
    <location>
        <begin position="13"/>
        <end position="377"/>
    </location>
</feature>
<dbReference type="Pfam" id="PF01494">
    <property type="entry name" value="FAD_binding_3"/>
    <property type="match status" value="1"/>
</dbReference>